<dbReference type="Proteomes" id="UP001519460">
    <property type="component" value="Unassembled WGS sequence"/>
</dbReference>
<comment type="caution">
    <text evidence="1">The sequence shown here is derived from an EMBL/GenBank/DDBJ whole genome shotgun (WGS) entry which is preliminary data.</text>
</comment>
<evidence type="ECO:0000313" key="1">
    <source>
        <dbReference type="EMBL" id="KAK7502726.1"/>
    </source>
</evidence>
<dbReference type="AlphaFoldDB" id="A0ABD0LUH7"/>
<sequence length="71" mass="8435">MFCFTSYVHREGYLKSWPNFGLLRDLNQEPSFDRESNTRPMELSPLTISPRSFAYFDSEVFSLVVSHQIRR</sequence>
<name>A0ABD0LUH7_9CAEN</name>
<organism evidence="1 2">
    <name type="scientific">Batillaria attramentaria</name>
    <dbReference type="NCBI Taxonomy" id="370345"/>
    <lineage>
        <taxon>Eukaryota</taxon>
        <taxon>Metazoa</taxon>
        <taxon>Spiralia</taxon>
        <taxon>Lophotrochozoa</taxon>
        <taxon>Mollusca</taxon>
        <taxon>Gastropoda</taxon>
        <taxon>Caenogastropoda</taxon>
        <taxon>Sorbeoconcha</taxon>
        <taxon>Cerithioidea</taxon>
        <taxon>Batillariidae</taxon>
        <taxon>Batillaria</taxon>
    </lineage>
</organism>
<evidence type="ECO:0000313" key="2">
    <source>
        <dbReference type="Proteomes" id="UP001519460"/>
    </source>
</evidence>
<protein>
    <submittedName>
        <fullName evidence="1">Uncharacterized protein</fullName>
    </submittedName>
</protein>
<accession>A0ABD0LUH7</accession>
<proteinExistence type="predicted"/>
<keyword evidence="2" id="KW-1185">Reference proteome</keyword>
<feature type="non-terminal residue" evidence="1">
    <location>
        <position position="71"/>
    </location>
</feature>
<reference evidence="1 2" key="1">
    <citation type="journal article" date="2023" name="Sci. Data">
        <title>Genome assembly of the Korean intertidal mud-creeper Batillaria attramentaria.</title>
        <authorList>
            <person name="Patra A.K."/>
            <person name="Ho P.T."/>
            <person name="Jun S."/>
            <person name="Lee S.J."/>
            <person name="Kim Y."/>
            <person name="Won Y.J."/>
        </authorList>
    </citation>
    <scope>NUCLEOTIDE SEQUENCE [LARGE SCALE GENOMIC DNA]</scope>
    <source>
        <strain evidence="1">Wonlab-2016</strain>
    </source>
</reference>
<gene>
    <name evidence="1" type="ORF">BaRGS_00005976</name>
</gene>
<dbReference type="EMBL" id="JACVVK020000024">
    <property type="protein sequence ID" value="KAK7502726.1"/>
    <property type="molecule type" value="Genomic_DNA"/>
</dbReference>